<sequence length="190" mass="20774">MQNLILASSSPRRKELLENLHLTFEVSSSDVDESFNPELAPGEIVMELSSRKAKAVSKKYPGSYVIGADTVVVLDGTILGKPQDKAEAFSMLRALAGRTHAVYTGVSIIAPGKDNNFYVKTDVVFWELTDDEINAYINTGEPFDKAGAYGIQGQGSVLVKEITGDYFSVVGLPVSRTVRELRNLEFEIPI</sequence>
<feature type="site" description="Important for substrate specificity" evidence="6">
    <location>
        <position position="152"/>
    </location>
</feature>
<dbReference type="EC" id="3.6.1.9" evidence="6"/>
<dbReference type="EMBL" id="LJIX01000006">
    <property type="protein sequence ID" value="KQL20679.1"/>
    <property type="molecule type" value="Genomic_DNA"/>
</dbReference>
<dbReference type="FunFam" id="3.90.950.10:FF:000005">
    <property type="entry name" value="7-methyl-GTP pyrophosphatase"/>
    <property type="match status" value="1"/>
</dbReference>
<keyword evidence="5 6" id="KW-0546">Nucleotide metabolism</keyword>
<dbReference type="AlphaFoldDB" id="A0A0Q3VIS1"/>
<gene>
    <name evidence="7" type="ORF">AN957_20170</name>
</gene>
<evidence type="ECO:0000256" key="1">
    <source>
        <dbReference type="ARBA" id="ARBA00001968"/>
    </source>
</evidence>
<keyword evidence="4 6" id="KW-0378">Hydrolase</keyword>
<dbReference type="SUPFAM" id="SSF52972">
    <property type="entry name" value="ITPase-like"/>
    <property type="match status" value="1"/>
</dbReference>
<dbReference type="InterPro" id="IPR029001">
    <property type="entry name" value="ITPase-like_fam"/>
</dbReference>
<dbReference type="GO" id="GO:0036221">
    <property type="term" value="F:UTP diphosphatase activity"/>
    <property type="evidence" value="ECO:0007669"/>
    <property type="project" value="RHEA"/>
</dbReference>
<accession>A0A0Q3VIS1</accession>
<keyword evidence="8" id="KW-1185">Reference proteome</keyword>
<comment type="function">
    <text evidence="6">Nucleoside triphosphate pyrophosphatase that hydrolyzes dTTP and UTP. May have a dual role in cell division arrest and in preventing the incorporation of modified nucleotides into cellular nucleic acids.</text>
</comment>
<dbReference type="GO" id="GO:0009117">
    <property type="term" value="P:nucleotide metabolic process"/>
    <property type="evidence" value="ECO:0007669"/>
    <property type="project" value="UniProtKB-KW"/>
</dbReference>
<comment type="caution">
    <text evidence="7">The sequence shown here is derived from an EMBL/GenBank/DDBJ whole genome shotgun (WGS) entry which is preliminary data.</text>
</comment>
<reference evidence="7 8" key="1">
    <citation type="submission" date="2015-09" db="EMBL/GenBank/DDBJ databases">
        <title>Genome sequencing project for genomic taxonomy and phylogenomics of Bacillus-like bacteria.</title>
        <authorList>
            <person name="Liu B."/>
            <person name="Wang J."/>
            <person name="Zhu Y."/>
            <person name="Liu G."/>
            <person name="Chen Q."/>
            <person name="Chen Z."/>
            <person name="Lan J."/>
            <person name="Che J."/>
            <person name="Ge C."/>
            <person name="Shi H."/>
            <person name="Pan Z."/>
            <person name="Liu X."/>
        </authorList>
    </citation>
    <scope>NUCLEOTIDE SEQUENCE [LARGE SCALE GENOMIC DNA]</scope>
    <source>
        <strain evidence="7 8">FJAT-18043</strain>
    </source>
</reference>
<proteinExistence type="inferred from homology"/>
<dbReference type="GO" id="GO:0005737">
    <property type="term" value="C:cytoplasm"/>
    <property type="evidence" value="ECO:0007669"/>
    <property type="project" value="UniProtKB-SubCell"/>
</dbReference>
<comment type="similarity">
    <text evidence="6">Belongs to the Maf family. YhdE subfamily.</text>
</comment>
<keyword evidence="3 6" id="KW-0963">Cytoplasm</keyword>
<feature type="active site" description="Proton acceptor" evidence="6">
    <location>
        <position position="69"/>
    </location>
</feature>
<name>A0A0Q3VIS1_9BACI</name>
<comment type="caution">
    <text evidence="6">Lacks conserved residue(s) required for the propagation of feature annotation.</text>
</comment>
<organism evidence="7 8">
    <name type="scientific">Cytobacillus solani</name>
    <dbReference type="NCBI Taxonomy" id="1637975"/>
    <lineage>
        <taxon>Bacteria</taxon>
        <taxon>Bacillati</taxon>
        <taxon>Bacillota</taxon>
        <taxon>Bacilli</taxon>
        <taxon>Bacillales</taxon>
        <taxon>Bacillaceae</taxon>
        <taxon>Cytobacillus</taxon>
    </lineage>
</organism>
<dbReference type="HAMAP" id="MF_00528">
    <property type="entry name" value="Maf"/>
    <property type="match status" value="1"/>
</dbReference>
<evidence type="ECO:0000256" key="5">
    <source>
        <dbReference type="ARBA" id="ARBA00023080"/>
    </source>
</evidence>
<dbReference type="InterPro" id="IPR003697">
    <property type="entry name" value="Maf-like"/>
</dbReference>
<feature type="site" description="Important for substrate specificity" evidence="6">
    <location>
        <position position="70"/>
    </location>
</feature>
<comment type="subcellular location">
    <subcellularLocation>
        <location evidence="2 6">Cytoplasm</location>
    </subcellularLocation>
</comment>
<evidence type="ECO:0000256" key="2">
    <source>
        <dbReference type="ARBA" id="ARBA00004496"/>
    </source>
</evidence>
<protein>
    <recommendedName>
        <fullName evidence="6">dTTP/UTP pyrophosphatase</fullName>
        <shortName evidence="6">dTTPase/UTPase</shortName>
        <ecNumber evidence="6">3.6.1.9</ecNumber>
    </recommendedName>
    <alternativeName>
        <fullName evidence="6">Nucleoside triphosphate pyrophosphatase</fullName>
    </alternativeName>
    <alternativeName>
        <fullName evidence="6">Nucleotide pyrophosphatase</fullName>
        <shortName evidence="6">Nucleotide PPase</shortName>
    </alternativeName>
</protein>
<dbReference type="Gene3D" id="3.90.950.10">
    <property type="match status" value="1"/>
</dbReference>
<evidence type="ECO:0000256" key="3">
    <source>
        <dbReference type="ARBA" id="ARBA00022490"/>
    </source>
</evidence>
<dbReference type="RefSeq" id="WP_053477170.1">
    <property type="nucleotide sequence ID" value="NZ_CP041305.1"/>
</dbReference>
<dbReference type="Proteomes" id="UP000050996">
    <property type="component" value="Unassembled WGS sequence"/>
</dbReference>
<comment type="catalytic activity">
    <reaction evidence="6">
        <text>UTP + H2O = UMP + diphosphate + H(+)</text>
        <dbReference type="Rhea" id="RHEA:29395"/>
        <dbReference type="ChEBI" id="CHEBI:15377"/>
        <dbReference type="ChEBI" id="CHEBI:15378"/>
        <dbReference type="ChEBI" id="CHEBI:33019"/>
        <dbReference type="ChEBI" id="CHEBI:46398"/>
        <dbReference type="ChEBI" id="CHEBI:57865"/>
        <dbReference type="EC" id="3.6.1.9"/>
    </reaction>
</comment>
<dbReference type="STRING" id="1637975.AN957_20170"/>
<dbReference type="Pfam" id="PF02545">
    <property type="entry name" value="Maf"/>
    <property type="match status" value="1"/>
</dbReference>
<dbReference type="PATRIC" id="fig|1637975.4.peg.4008"/>
<dbReference type="CDD" id="cd00555">
    <property type="entry name" value="Maf"/>
    <property type="match status" value="1"/>
</dbReference>
<dbReference type="PANTHER" id="PTHR43213:SF5">
    <property type="entry name" value="BIFUNCTIONAL DTTP_UTP PYROPHOSPHATASE_METHYLTRANSFERASE PROTEIN-RELATED"/>
    <property type="match status" value="1"/>
</dbReference>
<dbReference type="NCBIfam" id="TIGR00172">
    <property type="entry name" value="maf"/>
    <property type="match status" value="1"/>
</dbReference>
<feature type="site" description="Important for substrate specificity" evidence="6">
    <location>
        <position position="12"/>
    </location>
</feature>
<evidence type="ECO:0000313" key="7">
    <source>
        <dbReference type="EMBL" id="KQL20679.1"/>
    </source>
</evidence>
<evidence type="ECO:0000256" key="4">
    <source>
        <dbReference type="ARBA" id="ARBA00022801"/>
    </source>
</evidence>
<evidence type="ECO:0000313" key="8">
    <source>
        <dbReference type="Proteomes" id="UP000050996"/>
    </source>
</evidence>
<comment type="catalytic activity">
    <reaction evidence="6">
        <text>dTTP + H2O = dTMP + diphosphate + H(+)</text>
        <dbReference type="Rhea" id="RHEA:28534"/>
        <dbReference type="ChEBI" id="CHEBI:15377"/>
        <dbReference type="ChEBI" id="CHEBI:15378"/>
        <dbReference type="ChEBI" id="CHEBI:33019"/>
        <dbReference type="ChEBI" id="CHEBI:37568"/>
        <dbReference type="ChEBI" id="CHEBI:63528"/>
        <dbReference type="EC" id="3.6.1.9"/>
    </reaction>
</comment>
<evidence type="ECO:0000256" key="6">
    <source>
        <dbReference type="HAMAP-Rule" id="MF_00528"/>
    </source>
</evidence>
<dbReference type="GO" id="GO:0036218">
    <property type="term" value="F:dTTP diphosphatase activity"/>
    <property type="evidence" value="ECO:0007669"/>
    <property type="project" value="RHEA"/>
</dbReference>
<dbReference type="PANTHER" id="PTHR43213">
    <property type="entry name" value="BIFUNCTIONAL DTTP/UTP PYROPHOSPHATASE/METHYLTRANSFERASE PROTEIN-RELATED"/>
    <property type="match status" value="1"/>
</dbReference>
<dbReference type="PIRSF" id="PIRSF006305">
    <property type="entry name" value="Maf"/>
    <property type="match status" value="1"/>
</dbReference>
<comment type="cofactor">
    <cofactor evidence="1 6">
        <name>a divalent metal cation</name>
        <dbReference type="ChEBI" id="CHEBI:60240"/>
    </cofactor>
</comment>